<dbReference type="PANTHER" id="PTHR47534:SF3">
    <property type="entry name" value="ALCOHOL DEHYDROGENASE-LIKE C-TERMINAL DOMAIN-CONTAINING PROTEIN"/>
    <property type="match status" value="1"/>
</dbReference>
<sequence>MAPTKHALIVGASSGIGRAVAHEVAPLVTKLTLASRSCPADLISSIKERNPNAEVTHVKLDVSNLHDVRKFTDAHKEAAFDWIVMSPGILSFNGRTETPEGLDVKMATHYYGRLV</sequence>
<comment type="caution">
    <text evidence="2">The sequence shown here is derived from an EMBL/GenBank/DDBJ whole genome shotgun (WGS) entry which is preliminary data.</text>
</comment>
<keyword evidence="3" id="KW-1185">Reference proteome</keyword>
<name>A0A9W7CND2_9STRA</name>
<keyword evidence="1" id="KW-0560">Oxidoreductase</keyword>
<dbReference type="Gene3D" id="3.40.50.720">
    <property type="entry name" value="NAD(P)-binding Rossmann-like Domain"/>
    <property type="match status" value="1"/>
</dbReference>
<dbReference type="InterPro" id="IPR052228">
    <property type="entry name" value="Sec_Metab_Biosynth_Oxidored"/>
</dbReference>
<dbReference type="PANTHER" id="PTHR47534">
    <property type="entry name" value="YALI0E05731P"/>
    <property type="match status" value="1"/>
</dbReference>
<dbReference type="SUPFAM" id="SSF51735">
    <property type="entry name" value="NAD(P)-binding Rossmann-fold domains"/>
    <property type="match status" value="1"/>
</dbReference>
<protein>
    <submittedName>
        <fullName evidence="2">Unnamed protein product</fullName>
    </submittedName>
</protein>
<dbReference type="InterPro" id="IPR002347">
    <property type="entry name" value="SDR_fam"/>
</dbReference>
<gene>
    <name evidence="2" type="ORF">Pfra01_000790900</name>
</gene>
<dbReference type="EMBL" id="BSXT01000709">
    <property type="protein sequence ID" value="GMF32776.1"/>
    <property type="molecule type" value="Genomic_DNA"/>
</dbReference>
<evidence type="ECO:0000256" key="1">
    <source>
        <dbReference type="ARBA" id="ARBA00023002"/>
    </source>
</evidence>
<evidence type="ECO:0000313" key="3">
    <source>
        <dbReference type="Proteomes" id="UP001165121"/>
    </source>
</evidence>
<dbReference type="Pfam" id="PF00106">
    <property type="entry name" value="adh_short"/>
    <property type="match status" value="1"/>
</dbReference>
<proteinExistence type="predicted"/>
<dbReference type="OrthoDB" id="2898509at2759"/>
<dbReference type="InterPro" id="IPR036291">
    <property type="entry name" value="NAD(P)-bd_dom_sf"/>
</dbReference>
<dbReference type="AlphaFoldDB" id="A0A9W7CND2"/>
<dbReference type="GO" id="GO:0016491">
    <property type="term" value="F:oxidoreductase activity"/>
    <property type="evidence" value="ECO:0007669"/>
    <property type="project" value="UniProtKB-KW"/>
</dbReference>
<dbReference type="Proteomes" id="UP001165121">
    <property type="component" value="Unassembled WGS sequence"/>
</dbReference>
<organism evidence="2 3">
    <name type="scientific">Phytophthora fragariaefolia</name>
    <dbReference type="NCBI Taxonomy" id="1490495"/>
    <lineage>
        <taxon>Eukaryota</taxon>
        <taxon>Sar</taxon>
        <taxon>Stramenopiles</taxon>
        <taxon>Oomycota</taxon>
        <taxon>Peronosporomycetes</taxon>
        <taxon>Peronosporales</taxon>
        <taxon>Peronosporaceae</taxon>
        <taxon>Phytophthora</taxon>
    </lineage>
</organism>
<reference evidence="2" key="1">
    <citation type="submission" date="2023-04" db="EMBL/GenBank/DDBJ databases">
        <title>Phytophthora fragariaefolia NBRC 109709.</title>
        <authorList>
            <person name="Ichikawa N."/>
            <person name="Sato H."/>
            <person name="Tonouchi N."/>
        </authorList>
    </citation>
    <scope>NUCLEOTIDE SEQUENCE</scope>
    <source>
        <strain evidence="2">NBRC 109709</strain>
    </source>
</reference>
<evidence type="ECO:0000313" key="2">
    <source>
        <dbReference type="EMBL" id="GMF32776.1"/>
    </source>
</evidence>
<accession>A0A9W7CND2</accession>